<dbReference type="AlphaFoldDB" id="A0A8H3G0F6"/>
<comment type="caution">
    <text evidence="3">The sequence shown here is derived from an EMBL/GenBank/DDBJ whole genome shotgun (WGS) entry which is preliminary data.</text>
</comment>
<dbReference type="Proteomes" id="UP000664521">
    <property type="component" value="Unassembled WGS sequence"/>
</dbReference>
<evidence type="ECO:0000256" key="2">
    <source>
        <dbReference type="SAM" id="MobiDB-lite"/>
    </source>
</evidence>
<accession>A0A8H3G0F6</accession>
<feature type="region of interest" description="Disordered" evidence="2">
    <location>
        <begin position="234"/>
        <end position="274"/>
    </location>
</feature>
<evidence type="ECO:0000313" key="4">
    <source>
        <dbReference type="Proteomes" id="UP000664521"/>
    </source>
</evidence>
<protein>
    <submittedName>
        <fullName evidence="3">Uncharacterized protein</fullName>
    </submittedName>
</protein>
<feature type="coiled-coil region" evidence="1">
    <location>
        <begin position="161"/>
        <end position="199"/>
    </location>
</feature>
<evidence type="ECO:0000256" key="1">
    <source>
        <dbReference type="SAM" id="Coils"/>
    </source>
</evidence>
<gene>
    <name evidence="3" type="ORF">HETSPECPRED_008657</name>
</gene>
<evidence type="ECO:0000313" key="3">
    <source>
        <dbReference type="EMBL" id="CAF9933480.1"/>
    </source>
</evidence>
<keyword evidence="1" id="KW-0175">Coiled coil</keyword>
<feature type="region of interest" description="Disordered" evidence="2">
    <location>
        <begin position="202"/>
        <end position="221"/>
    </location>
</feature>
<reference evidence="3" key="1">
    <citation type="submission" date="2021-03" db="EMBL/GenBank/DDBJ databases">
        <authorList>
            <person name="Tagirdzhanova G."/>
        </authorList>
    </citation>
    <scope>NUCLEOTIDE SEQUENCE</scope>
</reference>
<name>A0A8H3G0F6_9LECA</name>
<sequence>MATGKSPLPQASSSAPPELPAELRRIRNINQSTGQQLVHLHDKNQCTIALDMYRAKSSSLSMKLHQEERRSWNFHQMYLALETVFKLDEENYTGRRGQALALAKQALAVAEQNYYPRLLHEHRQREEDLLKLIPRMLGPQMIASYNWRKINQENAGRKVMIQELESDIERQRESHNERLKEQNAEIEDLNREITTLRVQMSAAMNPRKRKRSSETEQIEPRPVDDKYIFVPYFPGQESRVDRGRGRKEKMRKVGRSDAPLSVAEANHPKQAQFK</sequence>
<proteinExistence type="predicted"/>
<organism evidence="3 4">
    <name type="scientific">Heterodermia speciosa</name>
    <dbReference type="NCBI Taxonomy" id="116794"/>
    <lineage>
        <taxon>Eukaryota</taxon>
        <taxon>Fungi</taxon>
        <taxon>Dikarya</taxon>
        <taxon>Ascomycota</taxon>
        <taxon>Pezizomycotina</taxon>
        <taxon>Lecanoromycetes</taxon>
        <taxon>OSLEUM clade</taxon>
        <taxon>Lecanoromycetidae</taxon>
        <taxon>Caliciales</taxon>
        <taxon>Physciaceae</taxon>
        <taxon>Heterodermia</taxon>
    </lineage>
</organism>
<keyword evidence="4" id="KW-1185">Reference proteome</keyword>
<dbReference type="EMBL" id="CAJPDS010000068">
    <property type="protein sequence ID" value="CAF9933480.1"/>
    <property type="molecule type" value="Genomic_DNA"/>
</dbReference>
<feature type="compositionally biased region" description="Basic residues" evidence="2">
    <location>
        <begin position="244"/>
        <end position="253"/>
    </location>
</feature>
<feature type="compositionally biased region" description="Basic and acidic residues" evidence="2">
    <location>
        <begin position="212"/>
        <end position="221"/>
    </location>
</feature>